<dbReference type="GO" id="GO:0010181">
    <property type="term" value="F:FMN binding"/>
    <property type="evidence" value="ECO:0007669"/>
    <property type="project" value="InterPro"/>
</dbReference>
<dbReference type="GO" id="GO:0009055">
    <property type="term" value="F:electron transfer activity"/>
    <property type="evidence" value="ECO:0007669"/>
    <property type="project" value="InterPro"/>
</dbReference>
<accession>A0AAU7NUU9</accession>
<evidence type="ECO:0000256" key="7">
    <source>
        <dbReference type="SAM" id="Phobius"/>
    </source>
</evidence>
<dbReference type="PANTHER" id="PTHR36118:SF1">
    <property type="entry name" value="ION-TRANSLOCATING OXIDOREDUCTASE COMPLEX SUBUNIT G"/>
    <property type="match status" value="1"/>
</dbReference>
<dbReference type="InterPro" id="IPR010209">
    <property type="entry name" value="Ion_transpt_RnfG/RsxG"/>
</dbReference>
<keyword evidence="6" id="KW-1003">Cell membrane</keyword>
<keyword evidence="6 7" id="KW-1133">Transmembrane helix</keyword>
<keyword evidence="6" id="KW-0997">Cell inner membrane</keyword>
<keyword evidence="10" id="KW-1185">Reference proteome</keyword>
<comment type="subcellular location">
    <subcellularLocation>
        <location evidence="6">Cell inner membrane</location>
        <topology evidence="6">Single-pass membrane protein</topology>
    </subcellularLocation>
</comment>
<keyword evidence="6 7" id="KW-0472">Membrane</keyword>
<evidence type="ECO:0000256" key="1">
    <source>
        <dbReference type="ARBA" id="ARBA00022448"/>
    </source>
</evidence>
<evidence type="ECO:0000313" key="9">
    <source>
        <dbReference type="EMBL" id="XBS20779.1"/>
    </source>
</evidence>
<dbReference type="PANTHER" id="PTHR36118">
    <property type="entry name" value="ION-TRANSLOCATING OXIDOREDUCTASE COMPLEX SUBUNIT G"/>
    <property type="match status" value="1"/>
</dbReference>
<feature type="modified residue" description="FMN phosphoryl threonine" evidence="6">
    <location>
        <position position="193"/>
    </location>
</feature>
<keyword evidence="6 7" id="KW-0812">Transmembrane</keyword>
<organism evidence="9 10">
    <name type="scientific">Methylomarinum roseum</name>
    <dbReference type="NCBI Taxonomy" id="3067653"/>
    <lineage>
        <taxon>Bacteria</taxon>
        <taxon>Pseudomonadati</taxon>
        <taxon>Pseudomonadota</taxon>
        <taxon>Gammaproteobacteria</taxon>
        <taxon>Methylococcales</taxon>
        <taxon>Methylococcaceae</taxon>
        <taxon>Methylomarinum</taxon>
    </lineage>
</organism>
<protein>
    <recommendedName>
        <fullName evidence="6">Ion-translocating oxidoreductase complex subunit G</fullName>
        <ecNumber evidence="6">7.-.-.-</ecNumber>
    </recommendedName>
    <alternativeName>
        <fullName evidence="6">Rnf electron transport complex subunit G</fullName>
    </alternativeName>
</protein>
<feature type="domain" description="FMN-binding" evidence="8">
    <location>
        <begin position="108"/>
        <end position="210"/>
    </location>
</feature>
<dbReference type="Pfam" id="PF04205">
    <property type="entry name" value="FMN_bind"/>
    <property type="match status" value="1"/>
</dbReference>
<keyword evidence="3 6" id="KW-0285">Flavoprotein</keyword>
<keyword evidence="5 6" id="KW-0249">Electron transport</keyword>
<evidence type="ECO:0000256" key="4">
    <source>
        <dbReference type="ARBA" id="ARBA00022643"/>
    </source>
</evidence>
<reference evidence="9 10" key="1">
    <citation type="journal article" date="2024" name="Microbiology">
        <title>Methylomarinum rosea sp. nov., a novel halophilic methanotrophic bacterium from the hypersaline Lake Elton.</title>
        <authorList>
            <person name="Suleimanov R.Z."/>
            <person name="Oshkin I.Y."/>
            <person name="Danilova O.V."/>
            <person name="Suzina N.E."/>
            <person name="Dedysh S.N."/>
        </authorList>
    </citation>
    <scope>NUCLEOTIDE SEQUENCE [LARGE SCALE GENOMIC DNA]</scope>
    <source>
        <strain evidence="9 10">Ch1-1</strain>
    </source>
</reference>
<keyword evidence="4 6" id="KW-0288">FMN</keyword>
<dbReference type="AlphaFoldDB" id="A0AAU7NUU9"/>
<evidence type="ECO:0000256" key="5">
    <source>
        <dbReference type="ARBA" id="ARBA00022982"/>
    </source>
</evidence>
<keyword evidence="6" id="KW-1278">Translocase</keyword>
<dbReference type="HAMAP" id="MF_00479">
    <property type="entry name" value="RsxG_RnfG"/>
    <property type="match status" value="1"/>
</dbReference>
<comment type="function">
    <text evidence="6">Part of a membrane-bound complex that couples electron transfer with translocation of ions across the membrane.</text>
</comment>
<dbReference type="EC" id="7.-.-.-" evidence="6"/>
<comment type="cofactor">
    <cofactor evidence="6">
        <name>FMN</name>
        <dbReference type="ChEBI" id="CHEBI:58210"/>
    </cofactor>
</comment>
<comment type="similarity">
    <text evidence="6">Belongs to the RnfG family.</text>
</comment>
<evidence type="ECO:0000256" key="6">
    <source>
        <dbReference type="HAMAP-Rule" id="MF_00479"/>
    </source>
</evidence>
<keyword evidence="2 6" id="KW-0597">Phosphoprotein</keyword>
<evidence type="ECO:0000313" key="10">
    <source>
        <dbReference type="Proteomes" id="UP001225378"/>
    </source>
</evidence>
<evidence type="ECO:0000256" key="2">
    <source>
        <dbReference type="ARBA" id="ARBA00022553"/>
    </source>
</evidence>
<dbReference type="EMBL" id="CP157743">
    <property type="protein sequence ID" value="XBS20779.1"/>
    <property type="molecule type" value="Genomic_DNA"/>
</dbReference>
<keyword evidence="1 6" id="KW-0813">Transport</keyword>
<sequence length="230" mass="24864">MSEPEQQVPSLPSSSSLIITLTVVAMLSGLLIVLVYEYTKPIIAENQRIATERAIFKVLPDAVSRLTFRVEGDKLIASDDKADGELLYAGYDKDNTLVGIALHAAAQGYQDIVKLLYGYDPVSGCITGFDVLKSTETPGFGTQISSNEDFLANFACLDAKVNEEQSALIHAIKTVRHGSKQNPWEIDAISGSTITSNAVGRMLNQSGQHLHPIIARNLTMLRQAGANSTE</sequence>
<comment type="subunit">
    <text evidence="6">The complex is composed of six subunits: RnfA, RnfB, RnfC, RnfD, RnfE and RnfG.</text>
</comment>
<feature type="transmembrane region" description="Helical" evidence="7">
    <location>
        <begin position="17"/>
        <end position="38"/>
    </location>
</feature>
<gene>
    <name evidence="6" type="primary">rnfG</name>
    <name evidence="9" type="ORF">Q9L42_001210</name>
</gene>
<dbReference type="KEGG" id="mech:Q9L42_001210"/>
<evidence type="ECO:0000259" key="8">
    <source>
        <dbReference type="SMART" id="SM00900"/>
    </source>
</evidence>
<evidence type="ECO:0000256" key="3">
    <source>
        <dbReference type="ARBA" id="ARBA00022630"/>
    </source>
</evidence>
<dbReference type="Proteomes" id="UP001225378">
    <property type="component" value="Chromosome"/>
</dbReference>
<dbReference type="SMART" id="SM00900">
    <property type="entry name" value="FMN_bind"/>
    <property type="match status" value="1"/>
</dbReference>
<dbReference type="RefSeq" id="WP_305906442.1">
    <property type="nucleotide sequence ID" value="NZ_CP157743.1"/>
</dbReference>
<dbReference type="GO" id="GO:0022900">
    <property type="term" value="P:electron transport chain"/>
    <property type="evidence" value="ECO:0007669"/>
    <property type="project" value="UniProtKB-UniRule"/>
</dbReference>
<proteinExistence type="inferred from homology"/>
<dbReference type="GO" id="GO:0005886">
    <property type="term" value="C:plasma membrane"/>
    <property type="evidence" value="ECO:0007669"/>
    <property type="project" value="UniProtKB-SubCell"/>
</dbReference>
<name>A0AAU7NUU9_9GAMM</name>
<dbReference type="InterPro" id="IPR007329">
    <property type="entry name" value="FMN-bd"/>
</dbReference>